<dbReference type="GO" id="GO:0015666">
    <property type="term" value="F:restriction endodeoxyribonuclease activity"/>
    <property type="evidence" value="ECO:0007669"/>
    <property type="project" value="TreeGrafter"/>
</dbReference>
<dbReference type="Pfam" id="PF04471">
    <property type="entry name" value="Mrr_cat"/>
    <property type="match status" value="1"/>
</dbReference>
<comment type="caution">
    <text evidence="3">The sequence shown here is derived from an EMBL/GenBank/DDBJ whole genome shotgun (WGS) entry which is preliminary data.</text>
</comment>
<name>E6MGV8_9FIRM</name>
<feature type="domain" description="Restriction system protein Mrr-like N-terminal" evidence="2">
    <location>
        <begin position="4"/>
        <end position="88"/>
    </location>
</feature>
<keyword evidence="3" id="KW-0540">Nuclease</keyword>
<evidence type="ECO:0000259" key="1">
    <source>
        <dbReference type="Pfam" id="PF04471"/>
    </source>
</evidence>
<protein>
    <submittedName>
        <fullName evidence="3">Restriction endonuclease</fullName>
    </submittedName>
</protein>
<dbReference type="STRING" id="887929.HMP0721_1241"/>
<evidence type="ECO:0000313" key="3">
    <source>
        <dbReference type="EMBL" id="EFV01848.1"/>
    </source>
</evidence>
<dbReference type="GO" id="GO:0009307">
    <property type="term" value="P:DNA restriction-modification system"/>
    <property type="evidence" value="ECO:0007669"/>
    <property type="project" value="InterPro"/>
</dbReference>
<evidence type="ECO:0000313" key="4">
    <source>
        <dbReference type="Proteomes" id="UP000004754"/>
    </source>
</evidence>
<dbReference type="Gene3D" id="3.40.1350.10">
    <property type="match status" value="1"/>
</dbReference>
<dbReference type="Proteomes" id="UP000004754">
    <property type="component" value="Unassembled WGS sequence"/>
</dbReference>
<dbReference type="GO" id="GO:0003677">
    <property type="term" value="F:DNA binding"/>
    <property type="evidence" value="ECO:0007669"/>
    <property type="project" value="InterPro"/>
</dbReference>
<dbReference type="InterPro" id="IPR007560">
    <property type="entry name" value="Restrct_endonuc_IV_Mrr"/>
</dbReference>
<keyword evidence="3" id="KW-0255">Endonuclease</keyword>
<dbReference type="OrthoDB" id="9803736at2"/>
<sequence length="303" mass="33753">MLKYDDLIDPTLRILSDGQEQTSKAINERLSEKLQLTDEQTSALLPSGKQTVFSNRAGWARTYLKKAGLITSPRRAHFVISEKGKAALLESCMIDLSYLRRFSEFRSFESGVPLVKNDTSQNERIEDRTPLETLEAAFSMINDALQSDLMDEVMKLSPFDFEHLVVRLLLAMGYGSGIEEAGIVTQASNDGGIDGIIKEDQLGFSSIYIQVKQWQIESTVGKPEIQKFAGALLEQNAAKGLFITTASYSQKARDYAKNSGGATIVLIDGKQLTRLMIKHNLGVSIETTYAIKRVDYDFFSEDI</sequence>
<dbReference type="InterPro" id="IPR011856">
    <property type="entry name" value="tRNA_endonuc-like_dom_sf"/>
</dbReference>
<dbReference type="InterPro" id="IPR025745">
    <property type="entry name" value="Mrr-like_N_dom"/>
</dbReference>
<gene>
    <name evidence="3" type="ORF">HMP0721_1241</name>
</gene>
<keyword evidence="4" id="KW-1185">Reference proteome</keyword>
<evidence type="ECO:0000259" key="2">
    <source>
        <dbReference type="Pfam" id="PF14338"/>
    </source>
</evidence>
<accession>E6MGV8</accession>
<dbReference type="InterPro" id="IPR011335">
    <property type="entry name" value="Restrct_endonuc-II-like"/>
</dbReference>
<dbReference type="eggNOG" id="COG1715">
    <property type="taxonomic scope" value="Bacteria"/>
</dbReference>
<dbReference type="EMBL" id="AEQN01000016">
    <property type="protein sequence ID" value="EFV01848.1"/>
    <property type="molecule type" value="Genomic_DNA"/>
</dbReference>
<organism evidence="3 4">
    <name type="scientific">Pseudoramibacter alactolyticus ATCC 23263</name>
    <dbReference type="NCBI Taxonomy" id="887929"/>
    <lineage>
        <taxon>Bacteria</taxon>
        <taxon>Bacillati</taxon>
        <taxon>Bacillota</taxon>
        <taxon>Clostridia</taxon>
        <taxon>Eubacteriales</taxon>
        <taxon>Eubacteriaceae</taxon>
        <taxon>Pseudoramibacter</taxon>
    </lineage>
</organism>
<dbReference type="PANTHER" id="PTHR30015">
    <property type="entry name" value="MRR RESTRICTION SYSTEM PROTEIN"/>
    <property type="match status" value="1"/>
</dbReference>
<dbReference type="InterPro" id="IPR052906">
    <property type="entry name" value="Type_IV_Methyl-Rstrct_Enzyme"/>
</dbReference>
<dbReference type="AlphaFoldDB" id="E6MGV8"/>
<dbReference type="PANTHER" id="PTHR30015:SF7">
    <property type="entry name" value="TYPE IV METHYL-DIRECTED RESTRICTION ENZYME ECOKMRR"/>
    <property type="match status" value="1"/>
</dbReference>
<proteinExistence type="predicted"/>
<feature type="domain" description="Restriction endonuclease type IV Mrr" evidence="1">
    <location>
        <begin position="155"/>
        <end position="276"/>
    </location>
</feature>
<reference evidence="3 4" key="1">
    <citation type="submission" date="2010-12" db="EMBL/GenBank/DDBJ databases">
        <authorList>
            <person name="Muzny D."/>
            <person name="Qin X."/>
            <person name="Deng J."/>
            <person name="Jiang H."/>
            <person name="Liu Y."/>
            <person name="Qu J."/>
            <person name="Song X.-Z."/>
            <person name="Zhang L."/>
            <person name="Thornton R."/>
            <person name="Coyle M."/>
            <person name="Francisco L."/>
            <person name="Jackson L."/>
            <person name="Javaid M."/>
            <person name="Korchina V."/>
            <person name="Kovar C."/>
            <person name="Mata R."/>
            <person name="Mathew T."/>
            <person name="Ngo R."/>
            <person name="Nguyen L."/>
            <person name="Nguyen N."/>
            <person name="Okwuonu G."/>
            <person name="Ongeri F."/>
            <person name="Pham C."/>
            <person name="Simmons D."/>
            <person name="Wilczek-Boney K."/>
            <person name="Hale W."/>
            <person name="Jakkamsetti A."/>
            <person name="Pham P."/>
            <person name="Ruth R."/>
            <person name="San Lucas F."/>
            <person name="Warren J."/>
            <person name="Zhang J."/>
            <person name="Zhao Z."/>
            <person name="Zhou C."/>
            <person name="Zhu D."/>
            <person name="Lee S."/>
            <person name="Bess C."/>
            <person name="Blankenburg K."/>
            <person name="Forbes L."/>
            <person name="Fu Q."/>
            <person name="Gubbala S."/>
            <person name="Hirani K."/>
            <person name="Jayaseelan J.C."/>
            <person name="Lara F."/>
            <person name="Munidasa M."/>
            <person name="Palculict T."/>
            <person name="Patil S."/>
            <person name="Pu L.-L."/>
            <person name="Saada N."/>
            <person name="Tang L."/>
            <person name="Weissenberger G."/>
            <person name="Zhu Y."/>
            <person name="Hemphill L."/>
            <person name="Shang Y."/>
            <person name="Youmans B."/>
            <person name="Ayvaz T."/>
            <person name="Ross M."/>
            <person name="Santibanez J."/>
            <person name="Aqrawi P."/>
            <person name="Gross S."/>
            <person name="Joshi V."/>
            <person name="Fowler G."/>
            <person name="Nazareth L."/>
            <person name="Reid J."/>
            <person name="Worley K."/>
            <person name="Petrosino J."/>
            <person name="Highlander S."/>
            <person name="Gibbs R."/>
        </authorList>
    </citation>
    <scope>NUCLEOTIDE SEQUENCE [LARGE SCALE GENOMIC DNA]</scope>
    <source>
        <strain evidence="3 4">ATCC 23263</strain>
    </source>
</reference>
<dbReference type="HOGENOM" id="CLU_063822_2_0_9"/>
<keyword evidence="3" id="KW-0378">Hydrolase</keyword>
<dbReference type="RefSeq" id="WP_006598665.1">
    <property type="nucleotide sequence ID" value="NZ_GL622359.1"/>
</dbReference>
<dbReference type="SUPFAM" id="SSF52980">
    <property type="entry name" value="Restriction endonuclease-like"/>
    <property type="match status" value="1"/>
</dbReference>
<dbReference type="Pfam" id="PF14338">
    <property type="entry name" value="Mrr_N"/>
    <property type="match status" value="1"/>
</dbReference>